<dbReference type="Gene3D" id="3.30.559.10">
    <property type="entry name" value="Chloramphenicol acetyltransferase-like domain"/>
    <property type="match status" value="1"/>
</dbReference>
<dbReference type="InterPro" id="IPR045034">
    <property type="entry name" value="O-acyltransferase_WSD1-like"/>
</dbReference>
<evidence type="ECO:0000256" key="6">
    <source>
        <dbReference type="ARBA" id="ARBA00022679"/>
    </source>
</evidence>
<proteinExistence type="inferred from homology"/>
<dbReference type="PANTHER" id="PTHR31650:SF1">
    <property type="entry name" value="WAX ESTER SYNTHASE_DIACYLGLYCEROL ACYLTRANSFERASE 4-RELATED"/>
    <property type="match status" value="1"/>
</dbReference>
<evidence type="ECO:0000256" key="1">
    <source>
        <dbReference type="ARBA" id="ARBA00004771"/>
    </source>
</evidence>
<name>A0ABS0D7J8_9NOCA</name>
<evidence type="ECO:0000259" key="12">
    <source>
        <dbReference type="Pfam" id="PF06974"/>
    </source>
</evidence>
<dbReference type="InterPro" id="IPR009721">
    <property type="entry name" value="O-acyltransferase_WSD1_C"/>
</dbReference>
<feature type="domain" description="O-acyltransferase WSD1-like N-terminal" evidence="11">
    <location>
        <begin position="3"/>
        <end position="267"/>
    </location>
</feature>
<dbReference type="Proteomes" id="UP000707731">
    <property type="component" value="Unassembled WGS sequence"/>
</dbReference>
<comment type="similarity">
    <text evidence="3">Belongs to the long-chain O-acyltransferase family.</text>
</comment>
<gene>
    <name evidence="13" type="ORF">IU449_07870</name>
</gene>
<dbReference type="SUPFAM" id="SSF52777">
    <property type="entry name" value="CoA-dependent acyltransferases"/>
    <property type="match status" value="2"/>
</dbReference>
<evidence type="ECO:0000259" key="11">
    <source>
        <dbReference type="Pfam" id="PF03007"/>
    </source>
</evidence>
<dbReference type="Pfam" id="PF03007">
    <property type="entry name" value="WS_DGAT_cat"/>
    <property type="match status" value="1"/>
</dbReference>
<feature type="domain" description="O-acyltransferase WSD1 C-terminal" evidence="12">
    <location>
        <begin position="306"/>
        <end position="440"/>
    </location>
</feature>
<evidence type="ECO:0000256" key="4">
    <source>
        <dbReference type="ARBA" id="ARBA00013244"/>
    </source>
</evidence>
<dbReference type="InterPro" id="IPR004255">
    <property type="entry name" value="O-acyltransferase_WSD1_N"/>
</dbReference>
<dbReference type="Pfam" id="PF06974">
    <property type="entry name" value="WS_DGAT_C"/>
    <property type="match status" value="1"/>
</dbReference>
<evidence type="ECO:0000313" key="14">
    <source>
        <dbReference type="Proteomes" id="UP000707731"/>
    </source>
</evidence>
<evidence type="ECO:0000256" key="2">
    <source>
        <dbReference type="ARBA" id="ARBA00005189"/>
    </source>
</evidence>
<evidence type="ECO:0000256" key="9">
    <source>
        <dbReference type="ARBA" id="ARBA00023315"/>
    </source>
</evidence>
<comment type="catalytic activity">
    <reaction evidence="10">
        <text>an acyl-CoA + a 1,2-diacyl-sn-glycerol = a triacyl-sn-glycerol + CoA</text>
        <dbReference type="Rhea" id="RHEA:10868"/>
        <dbReference type="ChEBI" id="CHEBI:17815"/>
        <dbReference type="ChEBI" id="CHEBI:57287"/>
        <dbReference type="ChEBI" id="CHEBI:58342"/>
        <dbReference type="ChEBI" id="CHEBI:64615"/>
        <dbReference type="EC" id="2.3.1.20"/>
    </reaction>
</comment>
<keyword evidence="5" id="KW-0444">Lipid biosynthesis</keyword>
<evidence type="ECO:0000256" key="5">
    <source>
        <dbReference type="ARBA" id="ARBA00022516"/>
    </source>
</evidence>
<protein>
    <recommendedName>
        <fullName evidence="4">diacylglycerol O-acyltransferase</fullName>
        <ecNumber evidence="4">2.3.1.20</ecNumber>
    </recommendedName>
</protein>
<dbReference type="Gene3D" id="3.30.559.30">
    <property type="entry name" value="Nonribosomal peptide synthetase, condensation domain"/>
    <property type="match status" value="1"/>
</dbReference>
<dbReference type="RefSeq" id="WP_195001220.1">
    <property type="nucleotide sequence ID" value="NZ_JADLQN010000001.1"/>
</dbReference>
<comment type="pathway">
    <text evidence="2">Lipid metabolism.</text>
</comment>
<keyword evidence="7" id="KW-0319">Glycerol metabolism</keyword>
<comment type="caution">
    <text evidence="13">The sequence shown here is derived from an EMBL/GenBank/DDBJ whole genome shotgun (WGS) entry which is preliminary data.</text>
</comment>
<keyword evidence="6" id="KW-0808">Transferase</keyword>
<dbReference type="PANTHER" id="PTHR31650">
    <property type="entry name" value="O-ACYLTRANSFERASE (WSD1-LIKE) FAMILY PROTEIN"/>
    <property type="match status" value="1"/>
</dbReference>
<keyword evidence="14" id="KW-1185">Reference proteome</keyword>
<dbReference type="EC" id="2.3.1.20" evidence="4"/>
<evidence type="ECO:0000313" key="13">
    <source>
        <dbReference type="EMBL" id="MBF6354458.1"/>
    </source>
</evidence>
<evidence type="ECO:0000256" key="10">
    <source>
        <dbReference type="ARBA" id="ARBA00048109"/>
    </source>
</evidence>
<evidence type="ECO:0000256" key="7">
    <source>
        <dbReference type="ARBA" id="ARBA00022798"/>
    </source>
</evidence>
<sequence>MTQTDLFAWSMEHDPLLRSTIVTVLILDTEPDRARLIELMDRGTRVVPRFRHVLSAAPMNLTPPRWKVDTGFDLSWHLRWSALPAPGDMSTVLDFARTEMMTAFDPIRPLWTLTVLTGLSGGRCAAVLKVHHSLTDGIGGIQMAGEMLDFTREGTPREPAGESTPPDTGTLADIVSWNLSTGYDVVRSGLSSAAEAARQTLTSPVRAARSGAGLAWSLARFVRPITSTLSPVMTARGQSRQLSVLKAPLAELSAAAHRADCTLNDAYLAALLIGLRTYHERHGAHVEQLRLTMPISTRTAADPIGGNRITLARFAVRADIADPIAMMGAVHATVEGWRHEQAIPLTNAVAAVLNRLPSMVLAQMLEHVDFLASDVPGSPVPLYLAGAEIEQMHAFGPTLGTAFNATLVSHIGTCYIGLDIDTAAVTDPEQFIDCLAGGLRAVLATGARPPETAPPPTGT</sequence>
<reference evidence="13 14" key="1">
    <citation type="submission" date="2020-10" db="EMBL/GenBank/DDBJ databases">
        <title>Identification of Nocardia species via Next-generation sequencing and recognition of intraspecies genetic diversity.</title>
        <authorList>
            <person name="Li P."/>
            <person name="Li P."/>
            <person name="Lu B."/>
        </authorList>
    </citation>
    <scope>NUCLEOTIDE SEQUENCE [LARGE SCALE GENOMIC DNA]</scope>
    <source>
        <strain evidence="13 14">BJ06-0143</strain>
    </source>
</reference>
<organism evidence="13 14">
    <name type="scientific">Nocardia higoensis</name>
    <dbReference type="NCBI Taxonomy" id="228599"/>
    <lineage>
        <taxon>Bacteria</taxon>
        <taxon>Bacillati</taxon>
        <taxon>Actinomycetota</taxon>
        <taxon>Actinomycetes</taxon>
        <taxon>Mycobacteriales</taxon>
        <taxon>Nocardiaceae</taxon>
        <taxon>Nocardia</taxon>
    </lineage>
</organism>
<evidence type="ECO:0000256" key="8">
    <source>
        <dbReference type="ARBA" id="ARBA00023098"/>
    </source>
</evidence>
<keyword evidence="8" id="KW-0443">Lipid metabolism</keyword>
<comment type="pathway">
    <text evidence="1">Glycerolipid metabolism; triacylglycerol biosynthesis.</text>
</comment>
<dbReference type="InterPro" id="IPR023213">
    <property type="entry name" value="CAT-like_dom_sf"/>
</dbReference>
<keyword evidence="9" id="KW-0012">Acyltransferase</keyword>
<dbReference type="EMBL" id="JADLQN010000001">
    <property type="protein sequence ID" value="MBF6354458.1"/>
    <property type="molecule type" value="Genomic_DNA"/>
</dbReference>
<accession>A0ABS0D7J8</accession>
<evidence type="ECO:0000256" key="3">
    <source>
        <dbReference type="ARBA" id="ARBA00009587"/>
    </source>
</evidence>